<evidence type="ECO:0000256" key="2">
    <source>
        <dbReference type="ARBA" id="ARBA00008814"/>
    </source>
</evidence>
<evidence type="ECO:0000256" key="5">
    <source>
        <dbReference type="SAM" id="MobiDB-lite"/>
    </source>
</evidence>
<sequence>MRKSMFACLCKLLLAFSLAGCGNSGGAGTGTDSAASGSAETSKPADAAASRTYKHSMGETQIPAHPGKVVTLQYVSQMMAVGIKPIGAPGYLLEDMGDKVKGIENIGNVEKVNYEKIIAIQPDLIIAGDADQDMYDKLSKIAPTVAIPWMDYDMPGHVKVIGDILNRQKEAEAWQKSFDEKVKATEEQIKSLVPAGKTVAIYNVRPKELYVYGVRNFGYTIYKALNLTPPAAVQKEIDKDPNFWATSISLEKLPEFAADYVFVSTFQDDDSKKHLEDIQKSALWKNLPAAKENHVYVLNFDRWFGYTPDDVEYQLQDMVNMLKKS</sequence>
<accession>A0A3M8DTC4</accession>
<evidence type="ECO:0000256" key="4">
    <source>
        <dbReference type="ARBA" id="ARBA00022729"/>
    </source>
</evidence>
<feature type="signal peptide" evidence="6">
    <location>
        <begin position="1"/>
        <end position="19"/>
    </location>
</feature>
<evidence type="ECO:0000256" key="3">
    <source>
        <dbReference type="ARBA" id="ARBA00022448"/>
    </source>
</evidence>
<evidence type="ECO:0000256" key="1">
    <source>
        <dbReference type="ARBA" id="ARBA00004196"/>
    </source>
</evidence>
<evidence type="ECO:0000313" key="9">
    <source>
        <dbReference type="Proteomes" id="UP000271031"/>
    </source>
</evidence>
<feature type="compositionally biased region" description="Low complexity" evidence="5">
    <location>
        <begin position="30"/>
        <end position="42"/>
    </location>
</feature>
<proteinExistence type="inferred from homology"/>
<dbReference type="RefSeq" id="WP_122916832.1">
    <property type="nucleotide sequence ID" value="NZ_RHHQ01000005.1"/>
</dbReference>
<evidence type="ECO:0000259" key="7">
    <source>
        <dbReference type="PROSITE" id="PS50983"/>
    </source>
</evidence>
<dbReference type="EMBL" id="RHHQ01000005">
    <property type="protein sequence ID" value="RNB91440.1"/>
    <property type="molecule type" value="Genomic_DNA"/>
</dbReference>
<dbReference type="PANTHER" id="PTHR30532">
    <property type="entry name" value="IRON III DICITRATE-BINDING PERIPLASMIC PROTEIN"/>
    <property type="match status" value="1"/>
</dbReference>
<dbReference type="InterPro" id="IPR051313">
    <property type="entry name" value="Bact_iron-sidero_bind"/>
</dbReference>
<feature type="region of interest" description="Disordered" evidence="5">
    <location>
        <begin position="29"/>
        <end position="51"/>
    </location>
</feature>
<dbReference type="PROSITE" id="PS50983">
    <property type="entry name" value="FE_B12_PBP"/>
    <property type="match status" value="1"/>
</dbReference>
<dbReference type="GO" id="GO:0030288">
    <property type="term" value="C:outer membrane-bounded periplasmic space"/>
    <property type="evidence" value="ECO:0007669"/>
    <property type="project" value="TreeGrafter"/>
</dbReference>
<reference evidence="8 9" key="1">
    <citation type="submission" date="2018-10" db="EMBL/GenBank/DDBJ databases">
        <title>Phylogenomics of Brevibacillus.</title>
        <authorList>
            <person name="Dunlap C."/>
        </authorList>
    </citation>
    <scope>NUCLEOTIDE SEQUENCE [LARGE SCALE GENOMIC DNA]</scope>
    <source>
        <strain evidence="8 9">JCM 15716</strain>
    </source>
</reference>
<protein>
    <submittedName>
        <fullName evidence="8">ABC transporter substrate-binding protein</fullName>
    </submittedName>
</protein>
<evidence type="ECO:0000313" key="8">
    <source>
        <dbReference type="EMBL" id="RNB91440.1"/>
    </source>
</evidence>
<keyword evidence="4 6" id="KW-0732">Signal</keyword>
<keyword evidence="9" id="KW-1185">Reference proteome</keyword>
<organism evidence="8 9">
    <name type="scientific">Brevibacillus fluminis</name>
    <dbReference type="NCBI Taxonomy" id="511487"/>
    <lineage>
        <taxon>Bacteria</taxon>
        <taxon>Bacillati</taxon>
        <taxon>Bacillota</taxon>
        <taxon>Bacilli</taxon>
        <taxon>Bacillales</taxon>
        <taxon>Paenibacillaceae</taxon>
        <taxon>Brevibacillus</taxon>
    </lineage>
</organism>
<name>A0A3M8DTC4_9BACL</name>
<dbReference type="GO" id="GO:1901678">
    <property type="term" value="P:iron coordination entity transport"/>
    <property type="evidence" value="ECO:0007669"/>
    <property type="project" value="UniProtKB-ARBA"/>
</dbReference>
<dbReference type="AlphaFoldDB" id="A0A3M8DTC4"/>
<keyword evidence="3" id="KW-0813">Transport</keyword>
<gene>
    <name evidence="8" type="ORF">EDM56_05210</name>
</gene>
<comment type="caution">
    <text evidence="8">The sequence shown here is derived from an EMBL/GenBank/DDBJ whole genome shotgun (WGS) entry which is preliminary data.</text>
</comment>
<dbReference type="Gene3D" id="3.40.50.1980">
    <property type="entry name" value="Nitrogenase molybdenum iron protein domain"/>
    <property type="match status" value="2"/>
</dbReference>
<feature type="chain" id="PRO_5039370533" evidence="6">
    <location>
        <begin position="20"/>
        <end position="325"/>
    </location>
</feature>
<evidence type="ECO:0000256" key="6">
    <source>
        <dbReference type="SAM" id="SignalP"/>
    </source>
</evidence>
<dbReference type="SUPFAM" id="SSF53807">
    <property type="entry name" value="Helical backbone' metal receptor"/>
    <property type="match status" value="1"/>
</dbReference>
<feature type="domain" description="Fe/B12 periplasmic-binding" evidence="7">
    <location>
        <begin position="68"/>
        <end position="325"/>
    </location>
</feature>
<comment type="similarity">
    <text evidence="2">Belongs to the bacterial solute-binding protein 8 family.</text>
</comment>
<comment type="subcellular location">
    <subcellularLocation>
        <location evidence="1">Cell envelope</location>
    </subcellularLocation>
</comment>
<dbReference type="PANTHER" id="PTHR30532:SF26">
    <property type="entry name" value="IRON(3+)-HYDROXAMATE-BINDING PROTEIN FHUD"/>
    <property type="match status" value="1"/>
</dbReference>
<dbReference type="Proteomes" id="UP000271031">
    <property type="component" value="Unassembled WGS sequence"/>
</dbReference>
<dbReference type="OrthoDB" id="2241086at2"/>
<dbReference type="InterPro" id="IPR002491">
    <property type="entry name" value="ABC_transptr_periplasmic_BD"/>
</dbReference>
<dbReference type="Pfam" id="PF01497">
    <property type="entry name" value="Peripla_BP_2"/>
    <property type="match status" value="1"/>
</dbReference>